<dbReference type="PATRIC" id="fig|1341156.4.peg.26"/>
<dbReference type="Pfam" id="PF12684">
    <property type="entry name" value="DUF3799"/>
    <property type="match status" value="1"/>
</dbReference>
<proteinExistence type="predicted"/>
<reference evidence="3 4" key="1">
    <citation type="submission" date="2013-06" db="EMBL/GenBank/DDBJ databases">
        <title>Rumen cellulosomics: divergent fiber-degrading strategies revealed by comparative genome-wide analysis of six Ruminococcal strains.</title>
        <authorList>
            <person name="Dassa B."/>
            <person name="Borovok I."/>
            <person name="Lamed R."/>
            <person name="Flint H."/>
            <person name="Yeoman C.J."/>
            <person name="White B."/>
            <person name="Bayer E.A."/>
        </authorList>
    </citation>
    <scope>NUCLEOTIDE SEQUENCE [LARGE SCALE GENOMIC DNA]</scope>
    <source>
        <strain evidence="3 4">SY3</strain>
    </source>
</reference>
<protein>
    <recommendedName>
        <fullName evidence="2">Putative exodeoxyribonuclease 8 PDDEXK-like domain-containing protein</fullName>
    </recommendedName>
</protein>
<accession>A0A011UJY5</accession>
<organism evidence="3 4">
    <name type="scientific">Ruminococcus albus SY3</name>
    <dbReference type="NCBI Taxonomy" id="1341156"/>
    <lineage>
        <taxon>Bacteria</taxon>
        <taxon>Bacillati</taxon>
        <taxon>Bacillota</taxon>
        <taxon>Clostridia</taxon>
        <taxon>Eubacteriales</taxon>
        <taxon>Oscillospiraceae</taxon>
        <taxon>Ruminococcus</taxon>
    </lineage>
</organism>
<comment type="caution">
    <text evidence="3">The sequence shown here is derived from an EMBL/GenBank/DDBJ whole genome shotgun (WGS) entry which is preliminary data.</text>
</comment>
<evidence type="ECO:0000313" key="3">
    <source>
        <dbReference type="EMBL" id="EXM40944.1"/>
    </source>
</evidence>
<dbReference type="InterPro" id="IPR024432">
    <property type="entry name" value="Put_RecE_PDDEXK-like_dom"/>
</dbReference>
<gene>
    <name evidence="3" type="ORF">RASY3_01505</name>
</gene>
<dbReference type="Proteomes" id="UP000021369">
    <property type="component" value="Unassembled WGS sequence"/>
</dbReference>
<dbReference type="GO" id="GO:0016787">
    <property type="term" value="F:hydrolase activity"/>
    <property type="evidence" value="ECO:0007669"/>
    <property type="project" value="UniProtKB-KW"/>
</dbReference>
<feature type="domain" description="Putative exodeoxyribonuclease 8 PDDEXK-like" evidence="2">
    <location>
        <begin position="22"/>
        <end position="253"/>
    </location>
</feature>
<evidence type="ECO:0000259" key="2">
    <source>
        <dbReference type="Pfam" id="PF12684"/>
    </source>
</evidence>
<dbReference type="AlphaFoldDB" id="A0A011UJY5"/>
<evidence type="ECO:0000256" key="1">
    <source>
        <dbReference type="ARBA" id="ARBA00022801"/>
    </source>
</evidence>
<dbReference type="RefSeq" id="WP_037284521.1">
    <property type="nucleotide sequence ID" value="NZ_JEOB01000001.1"/>
</dbReference>
<dbReference type="OrthoDB" id="256590at2"/>
<dbReference type="EMBL" id="JEOB01000001">
    <property type="protein sequence ID" value="EXM40944.1"/>
    <property type="molecule type" value="Genomic_DNA"/>
</dbReference>
<keyword evidence="4" id="KW-1185">Reference proteome</keyword>
<dbReference type="Gene3D" id="3.90.320.10">
    <property type="match status" value="1"/>
</dbReference>
<sequence length="272" mass="30761">MKATSKVLDLPQEEYRADEGVSRSELHVLARSPMHYKYAQEHQRKDTPALLFGSALHCYVLEYERFADEYIVVGKIDRRTTAGKEQLAEIEASGKLPISEEDYDTIKAMSESIRANPYAVRLLKGEHEVSYFATDTTTGIRIKCRPDCRVDLGGVSVIVDLKTTRSASTESFSRACLDYGYDLQAAMYKQIVDKVEGKPHRFVFIAVEKDPPYACNVLEADELMLRKGADDLRGYLMTLAECRRTGNWYGYNGESGKPNIIGLPAWMAKEYE</sequence>
<name>A0A011UJY5_RUMAL</name>
<keyword evidence="1" id="KW-0378">Hydrolase</keyword>
<evidence type="ECO:0000313" key="4">
    <source>
        <dbReference type="Proteomes" id="UP000021369"/>
    </source>
</evidence>
<dbReference type="InterPro" id="IPR011604">
    <property type="entry name" value="PDDEXK-like_dom_sf"/>
</dbReference>